<keyword evidence="2 5" id="KW-0812">Transmembrane</keyword>
<feature type="transmembrane region" description="Helical" evidence="5">
    <location>
        <begin position="249"/>
        <end position="271"/>
    </location>
</feature>
<feature type="transmembrane region" description="Helical" evidence="5">
    <location>
        <begin position="221"/>
        <end position="243"/>
    </location>
</feature>
<organism evidence="8 9">
    <name type="scientific">Streptococcus caprae</name>
    <dbReference type="NCBI Taxonomy" id="1640501"/>
    <lineage>
        <taxon>Bacteria</taxon>
        <taxon>Bacillati</taxon>
        <taxon>Bacillota</taxon>
        <taxon>Bacilli</taxon>
        <taxon>Lactobacillales</taxon>
        <taxon>Streptococcaceae</taxon>
        <taxon>Streptococcus</taxon>
    </lineage>
</organism>
<evidence type="ECO:0000256" key="1">
    <source>
        <dbReference type="ARBA" id="ARBA00004141"/>
    </source>
</evidence>
<feature type="domain" description="Glycosyltransferase 2-like" evidence="6">
    <location>
        <begin position="3"/>
        <end position="129"/>
    </location>
</feature>
<keyword evidence="3 5" id="KW-1133">Transmembrane helix</keyword>
<reference evidence="9" key="1">
    <citation type="journal article" date="2019" name="Int. J. Syst. Evol. Microbiol.">
        <title>The Global Catalogue of Microorganisms (GCM) 10K type strain sequencing project: providing services to taxonomists for standard genome sequencing and annotation.</title>
        <authorList>
            <consortium name="The Broad Institute Genomics Platform"/>
            <consortium name="The Broad Institute Genome Sequencing Center for Infectious Disease"/>
            <person name="Wu L."/>
            <person name="Ma J."/>
        </authorList>
    </citation>
    <scope>NUCLEOTIDE SEQUENCE [LARGE SCALE GENOMIC DNA]</scope>
    <source>
        <strain evidence="9">CCUG 67170</strain>
    </source>
</reference>
<name>A0ABV8CVA9_9STRE</name>
<proteinExistence type="predicted"/>
<dbReference type="InterPro" id="IPR050256">
    <property type="entry name" value="Glycosyltransferase_2"/>
</dbReference>
<dbReference type="InterPro" id="IPR029044">
    <property type="entry name" value="Nucleotide-diphossugar_trans"/>
</dbReference>
<protein>
    <submittedName>
        <fullName evidence="8">GtrA family protein</fullName>
    </submittedName>
</protein>
<feature type="transmembrane region" description="Helical" evidence="5">
    <location>
        <begin position="283"/>
        <end position="301"/>
    </location>
</feature>
<dbReference type="Gene3D" id="3.90.550.10">
    <property type="entry name" value="Spore Coat Polysaccharide Biosynthesis Protein SpsA, Chain A"/>
    <property type="match status" value="1"/>
</dbReference>
<dbReference type="CDD" id="cd04179">
    <property type="entry name" value="DPM_DPG-synthase_like"/>
    <property type="match status" value="1"/>
</dbReference>
<dbReference type="EMBL" id="JBHRZV010000045">
    <property type="protein sequence ID" value="MFC3928064.1"/>
    <property type="molecule type" value="Genomic_DNA"/>
</dbReference>
<dbReference type="PANTHER" id="PTHR48090:SF7">
    <property type="entry name" value="RFBJ PROTEIN"/>
    <property type="match status" value="1"/>
</dbReference>
<accession>A0ABV8CVA9</accession>
<evidence type="ECO:0000256" key="5">
    <source>
        <dbReference type="SAM" id="Phobius"/>
    </source>
</evidence>
<dbReference type="Proteomes" id="UP001595807">
    <property type="component" value="Unassembled WGS sequence"/>
</dbReference>
<keyword evidence="4 5" id="KW-0472">Membrane</keyword>
<evidence type="ECO:0000256" key="4">
    <source>
        <dbReference type="ARBA" id="ARBA00023136"/>
    </source>
</evidence>
<dbReference type="InterPro" id="IPR001173">
    <property type="entry name" value="Glyco_trans_2-like"/>
</dbReference>
<comment type="subcellular location">
    <subcellularLocation>
        <location evidence="1">Membrane</location>
        <topology evidence="1">Multi-pass membrane protein</topology>
    </subcellularLocation>
</comment>
<dbReference type="Pfam" id="PF00535">
    <property type="entry name" value="Glycos_transf_2"/>
    <property type="match status" value="1"/>
</dbReference>
<evidence type="ECO:0000259" key="6">
    <source>
        <dbReference type="Pfam" id="PF00535"/>
    </source>
</evidence>
<evidence type="ECO:0000256" key="2">
    <source>
        <dbReference type="ARBA" id="ARBA00022692"/>
    </source>
</evidence>
<evidence type="ECO:0000256" key="3">
    <source>
        <dbReference type="ARBA" id="ARBA00022989"/>
    </source>
</evidence>
<feature type="domain" description="GtrA/DPMS transmembrane" evidence="7">
    <location>
        <begin position="224"/>
        <end position="335"/>
    </location>
</feature>
<dbReference type="SUPFAM" id="SSF53448">
    <property type="entry name" value="Nucleotide-diphospho-sugar transferases"/>
    <property type="match status" value="1"/>
</dbReference>
<dbReference type="InterPro" id="IPR007267">
    <property type="entry name" value="GtrA_DPMS_TM"/>
</dbReference>
<dbReference type="PANTHER" id="PTHR48090">
    <property type="entry name" value="UNDECAPRENYL-PHOSPHATE 4-DEOXY-4-FORMAMIDO-L-ARABINOSE TRANSFERASE-RELATED"/>
    <property type="match status" value="1"/>
</dbReference>
<feature type="transmembrane region" description="Helical" evidence="5">
    <location>
        <begin position="307"/>
        <end position="327"/>
    </location>
</feature>
<comment type="caution">
    <text evidence="8">The sequence shown here is derived from an EMBL/GenBank/DDBJ whole genome shotgun (WGS) entry which is preliminary data.</text>
</comment>
<keyword evidence="9" id="KW-1185">Reference proteome</keyword>
<evidence type="ECO:0000313" key="9">
    <source>
        <dbReference type="Proteomes" id="UP001595807"/>
    </source>
</evidence>
<evidence type="ECO:0000259" key="7">
    <source>
        <dbReference type="Pfam" id="PF04138"/>
    </source>
</evidence>
<gene>
    <name evidence="8" type="ORF">ACFORF_05700</name>
</gene>
<dbReference type="RefSeq" id="WP_380426273.1">
    <property type="nucleotide sequence ID" value="NZ_JBHRZV010000045.1"/>
</dbReference>
<evidence type="ECO:0000313" key="8">
    <source>
        <dbReference type="EMBL" id="MFC3928064.1"/>
    </source>
</evidence>
<dbReference type="Pfam" id="PF04138">
    <property type="entry name" value="GtrA_DPMS_TM"/>
    <property type="match status" value="1"/>
</dbReference>
<sequence>MYIIIPSYEPDQRLIKLIQDITNKISDASMLVINDGSGVGYDTYFHEAERLGATVLTHEINKGKGAALKTAFTYIQDHGEADNYMVTVDSDGQHLIKDIVRVARVGQTQADKIVLGARAFVGKVPARSKFGNKVTAGLFGLVTGEKITDTQTGLRGLSASMIPWLLTLEGDRFEYEFNMLLEAHNAGYGLSEVPIETVYLEENKSSHFRPIQDSIRIYAPFLKFSGTAMTAALVDAILLFVFMAITKNLLVSVVLARVLSAALQCFLNANLVFKKTDTPLKSIIRYAMLVVVILTCNYLLIQGLVNVGIGLVIAKLITEISLFILSYRVQKTVVFA</sequence>